<dbReference type="Proteomes" id="UP000032679">
    <property type="component" value="Unassembled WGS sequence"/>
</dbReference>
<feature type="site" description="Raises pKa of active site His" evidence="6">
    <location>
        <position position="149"/>
    </location>
</feature>
<dbReference type="GO" id="GO:0004644">
    <property type="term" value="F:phosphoribosylglycinamide formyltransferase activity"/>
    <property type="evidence" value="ECO:0007669"/>
    <property type="project" value="UniProtKB-UniRule"/>
</dbReference>
<comment type="similarity">
    <text evidence="4 6">Belongs to the GART family.</text>
</comment>
<evidence type="ECO:0000256" key="6">
    <source>
        <dbReference type="HAMAP-Rule" id="MF_01930"/>
    </source>
</evidence>
<evidence type="ECO:0000256" key="1">
    <source>
        <dbReference type="ARBA" id="ARBA00005054"/>
    </source>
</evidence>
<evidence type="ECO:0000259" key="7">
    <source>
        <dbReference type="Pfam" id="PF00551"/>
    </source>
</evidence>
<reference evidence="8 9" key="1">
    <citation type="submission" date="2012-10" db="EMBL/GenBank/DDBJ databases">
        <title>Genome sequencing of Tanticharoenia sakaeratensis NBRC 103193.</title>
        <authorList>
            <person name="Azuma Y."/>
            <person name="Hadano H."/>
            <person name="Hirakawa H."/>
            <person name="Matsushita K."/>
        </authorList>
    </citation>
    <scope>NUCLEOTIDE SEQUENCE [LARGE SCALE GENOMIC DNA]</scope>
    <source>
        <strain evidence="8 9">NBRC 103193</strain>
    </source>
</reference>
<accession>A0A0D6MJN9</accession>
<dbReference type="CDD" id="cd08645">
    <property type="entry name" value="FMT_core_GART"/>
    <property type="match status" value="1"/>
</dbReference>
<dbReference type="STRING" id="1231623.Tasa_012_045"/>
<sequence>MTRRHPIAILISGRGSNMRALIEACRSPDFPARIALVISNQADALGLDLAREAGLPVLAIPHRPFGRDREAHERAIDAALREAGVETVCLAGYMRVLTPFLVDAWAGKMLNIHPSLLPHFPGMHTHEAALAAGVAEHGCTVHLVTAGVDAGPILAQASVPVHPSDTPEGLAARVLEQEHALYPETLARFLRGELPVADHDSNVEAERNTTEKARE</sequence>
<comment type="catalytic activity">
    <reaction evidence="5 6">
        <text>N(1)-(5-phospho-beta-D-ribosyl)glycinamide + (6R)-10-formyltetrahydrofolate = N(2)-formyl-N(1)-(5-phospho-beta-D-ribosyl)glycinamide + (6S)-5,6,7,8-tetrahydrofolate + H(+)</text>
        <dbReference type="Rhea" id="RHEA:15053"/>
        <dbReference type="ChEBI" id="CHEBI:15378"/>
        <dbReference type="ChEBI" id="CHEBI:57453"/>
        <dbReference type="ChEBI" id="CHEBI:143788"/>
        <dbReference type="ChEBI" id="CHEBI:147286"/>
        <dbReference type="ChEBI" id="CHEBI:195366"/>
        <dbReference type="EC" id="2.1.2.2"/>
    </reaction>
</comment>
<dbReference type="GO" id="GO:0005829">
    <property type="term" value="C:cytosol"/>
    <property type="evidence" value="ECO:0007669"/>
    <property type="project" value="TreeGrafter"/>
</dbReference>
<evidence type="ECO:0000313" key="9">
    <source>
        <dbReference type="Proteomes" id="UP000032679"/>
    </source>
</evidence>
<dbReference type="HAMAP" id="MF_01930">
    <property type="entry name" value="PurN"/>
    <property type="match status" value="1"/>
</dbReference>
<evidence type="ECO:0000256" key="3">
    <source>
        <dbReference type="ARBA" id="ARBA00022755"/>
    </source>
</evidence>
<dbReference type="EC" id="2.1.2.2" evidence="6"/>
<comment type="pathway">
    <text evidence="1 6">Purine metabolism; IMP biosynthesis via de novo pathway; N(2)-formyl-N(1)-(5-phospho-D-ribosyl)glycinamide from N(1)-(5-phospho-D-ribosyl)glycinamide (10-formyl THF route): step 1/1.</text>
</comment>
<keyword evidence="9" id="KW-1185">Reference proteome</keyword>
<dbReference type="PANTHER" id="PTHR43369:SF2">
    <property type="entry name" value="PHOSPHORIBOSYLGLYCINAMIDE FORMYLTRANSFERASE"/>
    <property type="match status" value="1"/>
</dbReference>
<dbReference type="InterPro" id="IPR036477">
    <property type="entry name" value="Formyl_transf_N_sf"/>
</dbReference>
<dbReference type="Gene3D" id="3.40.50.170">
    <property type="entry name" value="Formyl transferase, N-terminal domain"/>
    <property type="match status" value="1"/>
</dbReference>
<dbReference type="InterPro" id="IPR001555">
    <property type="entry name" value="GART_AS"/>
</dbReference>
<dbReference type="SUPFAM" id="SSF53328">
    <property type="entry name" value="Formyltransferase"/>
    <property type="match status" value="1"/>
</dbReference>
<evidence type="ECO:0000256" key="4">
    <source>
        <dbReference type="ARBA" id="ARBA00038440"/>
    </source>
</evidence>
<feature type="active site" description="Proton donor" evidence="6">
    <location>
        <position position="113"/>
    </location>
</feature>
<dbReference type="RefSeq" id="WP_048848252.1">
    <property type="nucleotide sequence ID" value="NZ_BALE01000012.1"/>
</dbReference>
<name>A0A0D6MJN9_9PROT</name>
<dbReference type="PANTHER" id="PTHR43369">
    <property type="entry name" value="PHOSPHORIBOSYLGLYCINAMIDE FORMYLTRANSFERASE"/>
    <property type="match status" value="1"/>
</dbReference>
<comment type="caution">
    <text evidence="8">The sequence shown here is derived from an EMBL/GenBank/DDBJ whole genome shotgun (WGS) entry which is preliminary data.</text>
</comment>
<dbReference type="Pfam" id="PF00551">
    <property type="entry name" value="Formyl_trans_N"/>
    <property type="match status" value="1"/>
</dbReference>
<dbReference type="OrthoDB" id="9806170at2"/>
<dbReference type="GO" id="GO:0006189">
    <property type="term" value="P:'de novo' IMP biosynthetic process"/>
    <property type="evidence" value="ECO:0007669"/>
    <property type="project" value="UniProtKB-UniRule"/>
</dbReference>
<dbReference type="PROSITE" id="PS00373">
    <property type="entry name" value="GART"/>
    <property type="match status" value="1"/>
</dbReference>
<evidence type="ECO:0000256" key="5">
    <source>
        <dbReference type="ARBA" id="ARBA00047664"/>
    </source>
</evidence>
<feature type="binding site" evidence="6">
    <location>
        <position position="111"/>
    </location>
    <ligand>
        <name>(6R)-10-formyltetrahydrofolate</name>
        <dbReference type="ChEBI" id="CHEBI:195366"/>
    </ligand>
</feature>
<comment type="caution">
    <text evidence="6">Lacks conserved residue(s) required for the propagation of feature annotation.</text>
</comment>
<feature type="binding site" evidence="6">
    <location>
        <position position="69"/>
    </location>
    <ligand>
        <name>(6R)-10-formyltetrahydrofolate</name>
        <dbReference type="ChEBI" id="CHEBI:195366"/>
    </ligand>
</feature>
<dbReference type="UniPathway" id="UPA00074">
    <property type="reaction ID" value="UER00126"/>
</dbReference>
<feature type="binding site" evidence="6">
    <location>
        <begin position="15"/>
        <end position="17"/>
    </location>
    <ligand>
        <name>N(1)-(5-phospho-beta-D-ribosyl)glycinamide</name>
        <dbReference type="ChEBI" id="CHEBI:143788"/>
    </ligand>
</feature>
<proteinExistence type="inferred from homology"/>
<keyword evidence="3 6" id="KW-0658">Purine biosynthesis</keyword>
<dbReference type="NCBIfam" id="TIGR00639">
    <property type="entry name" value="PurN"/>
    <property type="match status" value="1"/>
</dbReference>
<keyword evidence="2 6" id="KW-0808">Transferase</keyword>
<dbReference type="EMBL" id="BALE01000012">
    <property type="protein sequence ID" value="GAN53869.1"/>
    <property type="molecule type" value="Genomic_DNA"/>
</dbReference>
<gene>
    <name evidence="6" type="primary">purN</name>
    <name evidence="8" type="ORF">Tasa_012_045</name>
</gene>
<feature type="domain" description="Formyl transferase N-terminal" evidence="7">
    <location>
        <begin position="7"/>
        <end position="186"/>
    </location>
</feature>
<comment type="function">
    <text evidence="6">Catalyzes the transfer of a formyl group from 10-formyltetrahydrofolate to 5-phospho-ribosyl-glycinamide (GAR), producing 5-phospho-ribosyl-N-formylglycinamide (FGAR) and tetrahydrofolate.</text>
</comment>
<protein>
    <recommendedName>
        <fullName evidence="6">Phosphoribosylglycinamide formyltransferase</fullName>
        <ecNumber evidence="6">2.1.2.2</ecNumber>
    </recommendedName>
    <alternativeName>
        <fullName evidence="6">5'-phosphoribosylglycinamide transformylase</fullName>
    </alternativeName>
    <alternativeName>
        <fullName evidence="6">GAR transformylase</fullName>
        <shortName evidence="6">GART</shortName>
    </alternativeName>
</protein>
<dbReference type="InterPro" id="IPR002376">
    <property type="entry name" value="Formyl_transf_N"/>
</dbReference>
<evidence type="ECO:0000256" key="2">
    <source>
        <dbReference type="ARBA" id="ARBA00022679"/>
    </source>
</evidence>
<organism evidence="8 9">
    <name type="scientific">Tanticharoenia sakaeratensis NBRC 103193</name>
    <dbReference type="NCBI Taxonomy" id="1231623"/>
    <lineage>
        <taxon>Bacteria</taxon>
        <taxon>Pseudomonadati</taxon>
        <taxon>Pseudomonadota</taxon>
        <taxon>Alphaproteobacteria</taxon>
        <taxon>Acetobacterales</taxon>
        <taxon>Acetobacteraceae</taxon>
        <taxon>Tanticharoenia</taxon>
    </lineage>
</organism>
<evidence type="ECO:0000313" key="8">
    <source>
        <dbReference type="EMBL" id="GAN53869.1"/>
    </source>
</evidence>
<dbReference type="InterPro" id="IPR004607">
    <property type="entry name" value="GART"/>
</dbReference>
<dbReference type="AlphaFoldDB" id="A0A0D6MJN9"/>